<keyword evidence="2" id="KW-0472">Membrane</keyword>
<dbReference type="PANTHER" id="PTHR38138">
    <property type="entry name" value="VNG6441H"/>
    <property type="match status" value="1"/>
</dbReference>
<keyword evidence="4" id="KW-0969">Cilium</keyword>
<protein>
    <submittedName>
        <fullName evidence="4">Pilin/Flagellin, FlaG/FlaF family</fullName>
    </submittedName>
</protein>
<dbReference type="KEGG" id="hara:AArcS_1073"/>
<evidence type="ECO:0000256" key="2">
    <source>
        <dbReference type="SAM" id="Phobius"/>
    </source>
</evidence>
<feature type="domain" description="Archaeal Type IV pilin N-terminal" evidence="3">
    <location>
        <begin position="11"/>
        <end position="97"/>
    </location>
</feature>
<feature type="region of interest" description="Disordered" evidence="1">
    <location>
        <begin position="136"/>
        <end position="169"/>
    </location>
</feature>
<dbReference type="InterPro" id="IPR012859">
    <property type="entry name" value="Pilin_N_archaeal"/>
</dbReference>
<gene>
    <name evidence="4" type="ORF">AArcS_1073</name>
</gene>
<dbReference type="InterPro" id="IPR013373">
    <property type="entry name" value="Flagellin/pilin_N_arc"/>
</dbReference>
<keyword evidence="2" id="KW-1133">Transmembrane helix</keyword>
<name>A0A897MNY0_9EURY</name>
<keyword evidence="5" id="KW-1185">Reference proteome</keyword>
<feature type="compositionally biased region" description="Polar residues" evidence="1">
    <location>
        <begin position="157"/>
        <end position="169"/>
    </location>
</feature>
<feature type="transmembrane region" description="Helical" evidence="2">
    <location>
        <begin position="12"/>
        <end position="38"/>
    </location>
</feature>
<dbReference type="RefSeq" id="WP_238479452.1">
    <property type="nucleotide sequence ID" value="NZ_CP064786.1"/>
</dbReference>
<sequence>MNISDIYSDENAVSPVIGVILMVAITVILAAVIGAFVIGIGDEQQTVPQASWDASQTTEDFSHDDDTTFASLSVVEVEHQSGQSIDSSNIDITIDGNPAWGVEPSGDPETDDSVEALWSSGEISAGSTATVVLYDNDPSAGPVEEGDSVQYDDDADSITSPSEATELSSGETIRVVWTSDDGGDSSVLFDYEVN</sequence>
<dbReference type="EMBL" id="CP064786">
    <property type="protein sequence ID" value="QSG02294.1"/>
    <property type="molecule type" value="Genomic_DNA"/>
</dbReference>
<evidence type="ECO:0000313" key="5">
    <source>
        <dbReference type="Proteomes" id="UP000663586"/>
    </source>
</evidence>
<accession>A0A897MNY0</accession>
<dbReference type="AlphaFoldDB" id="A0A897MNY0"/>
<keyword evidence="2" id="KW-0812">Transmembrane</keyword>
<organism evidence="4 5">
    <name type="scientific">Natranaeroarchaeum sulfidigenes</name>
    <dbReference type="NCBI Taxonomy" id="2784880"/>
    <lineage>
        <taxon>Archaea</taxon>
        <taxon>Methanobacteriati</taxon>
        <taxon>Methanobacteriota</taxon>
        <taxon>Stenosarchaea group</taxon>
        <taxon>Halobacteria</taxon>
        <taxon>Halobacteriales</taxon>
        <taxon>Natronoarchaeaceae</taxon>
        <taxon>Natranaeroarchaeum</taxon>
    </lineage>
</organism>
<dbReference type="Pfam" id="PF07790">
    <property type="entry name" value="Pilin_N"/>
    <property type="match status" value="1"/>
</dbReference>
<dbReference type="PANTHER" id="PTHR38138:SF1">
    <property type="entry name" value="ARCHAEAL TYPE IV PILIN N-TERMINAL DOMAIN-CONTAINING PROTEIN"/>
    <property type="match status" value="1"/>
</dbReference>
<dbReference type="NCBIfam" id="TIGR02537">
    <property type="entry name" value="arch_flag_Nterm"/>
    <property type="match status" value="1"/>
</dbReference>
<proteinExistence type="predicted"/>
<evidence type="ECO:0000313" key="4">
    <source>
        <dbReference type="EMBL" id="QSG02294.1"/>
    </source>
</evidence>
<reference evidence="4" key="1">
    <citation type="submission" date="2020-11" db="EMBL/GenBank/DDBJ databases">
        <title>Carbohydrate-dependent, anaerobic sulfur respiration: A novel catabolism in halophilic archaea.</title>
        <authorList>
            <person name="Sorokin D.Y."/>
            <person name="Messina E."/>
            <person name="Smedile F."/>
            <person name="La Cono V."/>
            <person name="Hallsworth J.E."/>
            <person name="Yakimov M.M."/>
        </authorList>
    </citation>
    <scope>NUCLEOTIDE SEQUENCE</scope>
    <source>
        <strain evidence="4">AArc-S</strain>
    </source>
</reference>
<keyword evidence="4" id="KW-0966">Cell projection</keyword>
<evidence type="ECO:0000259" key="3">
    <source>
        <dbReference type="Pfam" id="PF07790"/>
    </source>
</evidence>
<dbReference type="GeneID" id="70684461"/>
<keyword evidence="4" id="KW-0282">Flagellum</keyword>
<feature type="compositionally biased region" description="Acidic residues" evidence="1">
    <location>
        <begin position="144"/>
        <end position="156"/>
    </location>
</feature>
<evidence type="ECO:0000256" key="1">
    <source>
        <dbReference type="SAM" id="MobiDB-lite"/>
    </source>
</evidence>
<dbReference type="Proteomes" id="UP000663586">
    <property type="component" value="Chromosome"/>
</dbReference>